<reference evidence="3" key="1">
    <citation type="journal article" date="2019" name="Int. J. Syst. Evol. Microbiol.">
        <title>The Global Catalogue of Microorganisms (GCM) 10K type strain sequencing project: providing services to taxonomists for standard genome sequencing and annotation.</title>
        <authorList>
            <consortium name="The Broad Institute Genomics Platform"/>
            <consortium name="The Broad Institute Genome Sequencing Center for Infectious Disease"/>
            <person name="Wu L."/>
            <person name="Ma J."/>
        </authorList>
    </citation>
    <scope>NUCLEOTIDE SEQUENCE [LARGE SCALE GENOMIC DNA]</scope>
    <source>
        <strain evidence="3">CGMCC 1.6964</strain>
    </source>
</reference>
<gene>
    <name evidence="2" type="ORF">GCM10010969_15720</name>
</gene>
<keyword evidence="3" id="KW-1185">Reference proteome</keyword>
<dbReference type="RefSeq" id="WP_018977103.1">
    <property type="nucleotide sequence ID" value="NZ_BMLN01000004.1"/>
</dbReference>
<organism evidence="2 3">
    <name type="scientific">Saccharibacillus kuerlensis</name>
    <dbReference type="NCBI Taxonomy" id="459527"/>
    <lineage>
        <taxon>Bacteria</taxon>
        <taxon>Bacillati</taxon>
        <taxon>Bacillota</taxon>
        <taxon>Bacilli</taxon>
        <taxon>Bacillales</taxon>
        <taxon>Paenibacillaceae</taxon>
        <taxon>Saccharibacillus</taxon>
    </lineage>
</organism>
<protein>
    <submittedName>
        <fullName evidence="2">PadR family transcriptional regulator</fullName>
    </submittedName>
</protein>
<dbReference type="InterPro" id="IPR036390">
    <property type="entry name" value="WH_DNA-bd_sf"/>
</dbReference>
<dbReference type="SUPFAM" id="SSF46785">
    <property type="entry name" value="Winged helix' DNA-binding domain"/>
    <property type="match status" value="1"/>
</dbReference>
<dbReference type="Proteomes" id="UP000606653">
    <property type="component" value="Unassembled WGS sequence"/>
</dbReference>
<proteinExistence type="predicted"/>
<evidence type="ECO:0000313" key="2">
    <source>
        <dbReference type="EMBL" id="GGN97658.1"/>
    </source>
</evidence>
<dbReference type="Pfam" id="PF03551">
    <property type="entry name" value="PadR"/>
    <property type="match status" value="1"/>
</dbReference>
<dbReference type="PANTHER" id="PTHR33169">
    <property type="entry name" value="PADR-FAMILY TRANSCRIPTIONAL REGULATOR"/>
    <property type="match status" value="1"/>
</dbReference>
<evidence type="ECO:0000313" key="3">
    <source>
        <dbReference type="Proteomes" id="UP000606653"/>
    </source>
</evidence>
<dbReference type="InterPro" id="IPR005149">
    <property type="entry name" value="Tscrpt_reg_PadR_N"/>
</dbReference>
<evidence type="ECO:0000259" key="1">
    <source>
        <dbReference type="Pfam" id="PF03551"/>
    </source>
</evidence>
<dbReference type="InterPro" id="IPR036388">
    <property type="entry name" value="WH-like_DNA-bd_sf"/>
</dbReference>
<feature type="domain" description="Transcription regulator PadR N-terminal" evidence="1">
    <location>
        <begin position="11"/>
        <end position="83"/>
    </location>
</feature>
<dbReference type="Gene3D" id="1.10.10.10">
    <property type="entry name" value="Winged helix-like DNA-binding domain superfamily/Winged helix DNA-binding domain"/>
    <property type="match status" value="1"/>
</dbReference>
<dbReference type="InterPro" id="IPR052509">
    <property type="entry name" value="Metal_resp_DNA-bind_regulator"/>
</dbReference>
<name>A0ABQ2L142_9BACL</name>
<dbReference type="PANTHER" id="PTHR33169:SF13">
    <property type="entry name" value="PADR-FAMILY TRANSCRIPTIONAL REGULATOR"/>
    <property type="match status" value="1"/>
</dbReference>
<accession>A0ABQ2L142</accession>
<comment type="caution">
    <text evidence="2">The sequence shown here is derived from an EMBL/GenBank/DDBJ whole genome shotgun (WGS) entry which is preliminary data.</text>
</comment>
<sequence>MQQLSESTYLVLLALRQEVSHGYGIIKRIEEVSEGTFLLAPGTLYGVLNNLQKQKLIETVDRERGSRNKTTYRITGEGEQVLSEEFERIKRLIRFTEKTWTDKERQDEG</sequence>
<dbReference type="EMBL" id="BMLN01000004">
    <property type="protein sequence ID" value="GGN97658.1"/>
    <property type="molecule type" value="Genomic_DNA"/>
</dbReference>